<evidence type="ECO:0000313" key="3">
    <source>
        <dbReference type="Proteomes" id="UP000437736"/>
    </source>
</evidence>
<dbReference type="Proteomes" id="UP000437736">
    <property type="component" value="Unassembled WGS sequence"/>
</dbReference>
<dbReference type="InterPro" id="IPR029069">
    <property type="entry name" value="HotDog_dom_sf"/>
</dbReference>
<reference evidence="2 3" key="1">
    <citation type="submission" date="2019-11" db="EMBL/GenBank/DDBJ databases">
        <title>Acidiferrimicrobium australis gen. nov., sp. nov., an acidophilic and obligately heterotrophic, member of the Actinobacteria that catalyses dissimilatory oxido- reduction of iron isolated from metal-rich acidic water in Chile.</title>
        <authorList>
            <person name="Gonzalez D."/>
            <person name="Huber K."/>
            <person name="Hedrich S."/>
            <person name="Rojas-Villalobos C."/>
            <person name="Quatrini R."/>
            <person name="Dinamarca M.A."/>
            <person name="Schwarz A."/>
            <person name="Canales C."/>
            <person name="Nancucheo I."/>
        </authorList>
    </citation>
    <scope>NUCLEOTIDE SEQUENCE [LARGE SCALE GENOMIC DNA]</scope>
    <source>
        <strain evidence="2 3">USS-CCA1</strain>
    </source>
</reference>
<protein>
    <recommendedName>
        <fullName evidence="1">Acyl-ACP thioesterase-like C-terminal domain-containing protein</fullName>
    </recommendedName>
</protein>
<evidence type="ECO:0000313" key="2">
    <source>
        <dbReference type="EMBL" id="MST34130.1"/>
    </source>
</evidence>
<dbReference type="Pfam" id="PF20791">
    <property type="entry name" value="Acyl-ACP_TE_C"/>
    <property type="match status" value="1"/>
</dbReference>
<keyword evidence="3" id="KW-1185">Reference proteome</keyword>
<dbReference type="InterPro" id="IPR049427">
    <property type="entry name" value="Acyl-ACP_TE_C"/>
</dbReference>
<comment type="caution">
    <text evidence="2">The sequence shown here is derived from an EMBL/GenBank/DDBJ whole genome shotgun (WGS) entry which is preliminary data.</text>
</comment>
<dbReference type="SUPFAM" id="SSF54637">
    <property type="entry name" value="Thioesterase/thiol ester dehydrase-isomerase"/>
    <property type="match status" value="1"/>
</dbReference>
<evidence type="ECO:0000259" key="1">
    <source>
        <dbReference type="Pfam" id="PF20791"/>
    </source>
</evidence>
<dbReference type="Gene3D" id="3.10.129.10">
    <property type="entry name" value="Hotdog Thioesterase"/>
    <property type="match status" value="1"/>
</dbReference>
<feature type="domain" description="Acyl-ACP thioesterase-like C-terminal" evidence="1">
    <location>
        <begin position="46"/>
        <end position="105"/>
    </location>
</feature>
<proteinExistence type="predicted"/>
<accession>A0ABW9QX38</accession>
<gene>
    <name evidence="2" type="ORF">GHK86_15545</name>
</gene>
<name>A0ABW9QX38_9ACTN</name>
<dbReference type="EMBL" id="WJHE01000863">
    <property type="protein sequence ID" value="MST34130.1"/>
    <property type="molecule type" value="Genomic_DNA"/>
</dbReference>
<organism evidence="2 3">
    <name type="scientific">Acidiferrimicrobium australe</name>
    <dbReference type="NCBI Taxonomy" id="2664430"/>
    <lineage>
        <taxon>Bacteria</taxon>
        <taxon>Bacillati</taxon>
        <taxon>Actinomycetota</taxon>
        <taxon>Acidimicrobiia</taxon>
        <taxon>Acidimicrobiales</taxon>
        <taxon>Acidimicrobiaceae</taxon>
        <taxon>Acidiferrimicrobium</taxon>
    </lineage>
</organism>
<sequence length="139" mass="14734">MSLDPATMRPAPTGARFDAVYGPAAGGRQVRARLQHPDPPPGAAASEWTLRAGDFDVLGHVNNAVTWGLLDEEVERRLPGHRVASAEVEYREPIPGGRAVTVLVTGGEGMLRLWALTDGGTLACTALARVEPGAPPHRR</sequence>